<evidence type="ECO:0000313" key="4">
    <source>
        <dbReference type="EMBL" id="RYQ83371.1"/>
    </source>
</evidence>
<evidence type="ECO:0000259" key="3">
    <source>
        <dbReference type="Pfam" id="PF04783"/>
    </source>
</evidence>
<protein>
    <recommendedName>
        <fullName evidence="6">DUF632 domain-containing protein</fullName>
    </recommendedName>
</protein>
<evidence type="ECO:0008006" key="6">
    <source>
        <dbReference type="Google" id="ProtNLM"/>
    </source>
</evidence>
<proteinExistence type="predicted"/>
<sequence>MGWVMFKNHKKRNNEPLRLCKERKRLINSAIDSRYALSASHLSYIHSLQNIGVVLRRYAQAQLLDSPPSGSVSVSESNYPSSSSSPSRAHDEDGSHVGYPTRSRDNEDVGLTVSINKNCSYGSYLDREFSVPSLSTTENGAASSSDFFNPLRLECKHGEGEDFLNSVDNEKDINRGNGCRGSSVNCYDQLSFVLRVVEGLKMELPSNVENVHTEREDPSQFITHRAKDFVTSMKEIEHRFFRAFESGREVSRLLEANKIMVGYSESKGKPSATALLRAFRSVFHGEKVKPLSKVMRQISTMLELACLCRSWALIPSELASAIAQIRAIFTKCRLKHGDAIVELEIAGGEGLGGAIANCRDGEIVSCEVQLTSKGVWKGSGEMLKAEASSGGIRAQKRRRQAPTWYLFSISLLATWLNGPAQKVICWRRIVPSQSSLFKDSLASPSKEDMDQDAGGSNSCTLERLYAWEKKLYDEVKASESIRKEYDRKCEQLRHQSAKDESTRVIDKTRSVVRDLHSRIIVAIYSFDTISKQIERVRDEELLPQLLELNQGLVKMWRAMLECHHAQFITISLAYHSRSSTRTIEADARREILAQLLEEFKCFGLSFDNWINSHTSYVESLNGWLQNCVLQPSDRSKNRRRPLSPRRVLAPPIFVLCRDWSSGIKALPADDLSRAIKVFVSELCRVMKQQEDKELQEKQNLSGELNNEETKSNNNTIEDTSEDDYADLCCIHESLTKVLSQMTKFSEASLKMSEDVKQKSQAAQAAYHNCKSVRTGRF</sequence>
<dbReference type="InterPro" id="IPR006868">
    <property type="entry name" value="DUF630"/>
</dbReference>
<comment type="caution">
    <text evidence="4">The sequence shown here is derived from an EMBL/GenBank/DDBJ whole genome shotgun (WGS) entry which is preliminary data.</text>
</comment>
<accession>A0A444X119</accession>
<dbReference type="Pfam" id="PF04782">
    <property type="entry name" value="DUF632"/>
    <property type="match status" value="1"/>
</dbReference>
<dbReference type="Proteomes" id="UP000289738">
    <property type="component" value="Chromosome B10"/>
</dbReference>
<dbReference type="AlphaFoldDB" id="A0A444X119"/>
<feature type="domain" description="DUF632" evidence="2">
    <location>
        <begin position="230"/>
        <end position="681"/>
    </location>
</feature>
<evidence type="ECO:0000256" key="1">
    <source>
        <dbReference type="SAM" id="MobiDB-lite"/>
    </source>
</evidence>
<feature type="domain" description="DUF630" evidence="3">
    <location>
        <begin position="10"/>
        <end position="61"/>
    </location>
</feature>
<name>A0A444X119_ARAHY</name>
<organism evidence="4 5">
    <name type="scientific">Arachis hypogaea</name>
    <name type="common">Peanut</name>
    <dbReference type="NCBI Taxonomy" id="3818"/>
    <lineage>
        <taxon>Eukaryota</taxon>
        <taxon>Viridiplantae</taxon>
        <taxon>Streptophyta</taxon>
        <taxon>Embryophyta</taxon>
        <taxon>Tracheophyta</taxon>
        <taxon>Spermatophyta</taxon>
        <taxon>Magnoliopsida</taxon>
        <taxon>eudicotyledons</taxon>
        <taxon>Gunneridae</taxon>
        <taxon>Pentapetalae</taxon>
        <taxon>rosids</taxon>
        <taxon>fabids</taxon>
        <taxon>Fabales</taxon>
        <taxon>Fabaceae</taxon>
        <taxon>Papilionoideae</taxon>
        <taxon>50 kb inversion clade</taxon>
        <taxon>dalbergioids sensu lato</taxon>
        <taxon>Dalbergieae</taxon>
        <taxon>Pterocarpus clade</taxon>
        <taxon>Arachis</taxon>
    </lineage>
</organism>
<keyword evidence="5" id="KW-1185">Reference proteome</keyword>
<gene>
    <name evidence="4" type="ORF">Ahy_B10g102029</name>
</gene>
<dbReference type="PANTHER" id="PTHR21450:SF35">
    <property type="entry name" value="TRANSCRIPTION FACTOR, PUTATIVE (DUF630 AND DUF632)-RELATED"/>
    <property type="match status" value="1"/>
</dbReference>
<feature type="compositionally biased region" description="Low complexity" evidence="1">
    <location>
        <begin position="66"/>
        <end position="87"/>
    </location>
</feature>
<feature type="region of interest" description="Disordered" evidence="1">
    <location>
        <begin position="65"/>
        <end position="106"/>
    </location>
</feature>
<evidence type="ECO:0000313" key="5">
    <source>
        <dbReference type="Proteomes" id="UP000289738"/>
    </source>
</evidence>
<dbReference type="STRING" id="3818.A0A444X119"/>
<dbReference type="PANTHER" id="PTHR21450">
    <property type="entry name" value="PROTEIN ALTERED PHOSPHATE STARVATION RESPONSE 1"/>
    <property type="match status" value="1"/>
</dbReference>
<feature type="region of interest" description="Disordered" evidence="1">
    <location>
        <begin position="694"/>
        <end position="718"/>
    </location>
</feature>
<dbReference type="Pfam" id="PF04783">
    <property type="entry name" value="DUF630"/>
    <property type="match status" value="1"/>
</dbReference>
<dbReference type="EMBL" id="SDMP01000020">
    <property type="protein sequence ID" value="RYQ83371.1"/>
    <property type="molecule type" value="Genomic_DNA"/>
</dbReference>
<evidence type="ECO:0000259" key="2">
    <source>
        <dbReference type="Pfam" id="PF04782"/>
    </source>
</evidence>
<reference evidence="4 5" key="1">
    <citation type="submission" date="2019-01" db="EMBL/GenBank/DDBJ databases">
        <title>Sequencing of cultivated peanut Arachis hypogaea provides insights into genome evolution and oil improvement.</title>
        <authorList>
            <person name="Chen X."/>
        </authorList>
    </citation>
    <scope>NUCLEOTIDE SEQUENCE [LARGE SCALE GENOMIC DNA]</scope>
    <source>
        <strain evidence="5">cv. Fuhuasheng</strain>
        <tissue evidence="4">Leaves</tissue>
    </source>
</reference>
<dbReference type="InterPro" id="IPR006867">
    <property type="entry name" value="DUF632"/>
</dbReference>